<evidence type="ECO:0000256" key="2">
    <source>
        <dbReference type="ARBA" id="ARBA00008889"/>
    </source>
</evidence>
<dbReference type="PANTHER" id="PTHR11560">
    <property type="entry name" value="39S RIBOSOMAL PROTEIN L10, MITOCHONDRIAL"/>
    <property type="match status" value="1"/>
</dbReference>
<reference evidence="7 8" key="1">
    <citation type="submission" date="2017-11" db="EMBL/GenBank/DDBJ databases">
        <title>Genomic Encyclopedia of Archaeal and Bacterial Type Strains, Phase II (KMG-II): From Individual Species to Whole Genera.</title>
        <authorList>
            <person name="Goeker M."/>
        </authorList>
    </citation>
    <scope>NUCLEOTIDE SEQUENCE [LARGE SCALE GENOMIC DNA]</scope>
    <source>
        <strain evidence="7 8">DSM 29128</strain>
    </source>
</reference>
<dbReference type="CDD" id="cd05797">
    <property type="entry name" value="Ribosomal_L10"/>
    <property type="match status" value="1"/>
</dbReference>
<sequence length="195" mass="20288">MDGISRLTKVEPVPGLIRCHNWSKTVDRAQKEQLVDDLGQIFESSGVVVVAHYEGMTVAEMQDLRAHMREAGGSVRVAKNKLAKIALEGKPCASIAEYLEGMTVLAYSEDPVAAAKVVDKYAKENDKLVILGGAMGDTALDVAGVKAVAGMPSREELIASIVGCIGAPASNIAGAIGAPASNIASVLSTIEEKAA</sequence>
<dbReference type="GO" id="GO:0006412">
    <property type="term" value="P:translation"/>
    <property type="evidence" value="ECO:0007669"/>
    <property type="project" value="UniProtKB-UniRule"/>
</dbReference>
<evidence type="ECO:0000256" key="4">
    <source>
        <dbReference type="ARBA" id="ARBA00023274"/>
    </source>
</evidence>
<comment type="subunit">
    <text evidence="6">Part of the ribosomal stalk of the 50S ribosomal subunit. The N-terminus interacts with L11 and the large rRNA to form the base of the stalk. The C-terminus forms an elongated spine to which L12 dimers bind in a sequential fashion forming a multimeric L10(L12)X complex.</text>
</comment>
<protein>
    <recommendedName>
        <fullName evidence="5 6">Large ribosomal subunit protein uL10</fullName>
    </recommendedName>
</protein>
<dbReference type="NCBIfam" id="NF000955">
    <property type="entry name" value="PRK00099.1-1"/>
    <property type="match status" value="1"/>
</dbReference>
<comment type="similarity">
    <text evidence="2 6">Belongs to the universal ribosomal protein uL10 family.</text>
</comment>
<dbReference type="GO" id="GO:0015934">
    <property type="term" value="C:large ribosomal subunit"/>
    <property type="evidence" value="ECO:0007669"/>
    <property type="project" value="InterPro"/>
</dbReference>
<evidence type="ECO:0000256" key="1">
    <source>
        <dbReference type="ARBA" id="ARBA00002633"/>
    </source>
</evidence>
<gene>
    <name evidence="6" type="primary">rplJ</name>
    <name evidence="7" type="ORF">BC777_3405</name>
</gene>
<comment type="caution">
    <text evidence="7">The sequence shown here is derived from an EMBL/GenBank/DDBJ whole genome shotgun (WGS) entry which is preliminary data.</text>
</comment>
<keyword evidence="4 6" id="KW-0687">Ribonucleoprotein</keyword>
<dbReference type="GO" id="GO:0003735">
    <property type="term" value="F:structural constituent of ribosome"/>
    <property type="evidence" value="ECO:0007669"/>
    <property type="project" value="InterPro"/>
</dbReference>
<dbReference type="Gene3D" id="6.10.250.290">
    <property type="match status" value="1"/>
</dbReference>
<dbReference type="GO" id="GO:0070180">
    <property type="term" value="F:large ribosomal subunit rRNA binding"/>
    <property type="evidence" value="ECO:0007669"/>
    <property type="project" value="UniProtKB-UniRule"/>
</dbReference>
<dbReference type="EMBL" id="PGTY01000003">
    <property type="protein sequence ID" value="PJI85403.1"/>
    <property type="molecule type" value="Genomic_DNA"/>
</dbReference>
<proteinExistence type="inferred from homology"/>
<comment type="function">
    <text evidence="1 6">Forms part of the ribosomal stalk, playing a central role in the interaction of the ribosome with GTP-bound translation factors.</text>
</comment>
<dbReference type="InterPro" id="IPR043141">
    <property type="entry name" value="Ribosomal_uL10-like_sf"/>
</dbReference>
<dbReference type="AlphaFoldDB" id="A0A2M8W3A0"/>
<evidence type="ECO:0000256" key="5">
    <source>
        <dbReference type="ARBA" id="ARBA00035202"/>
    </source>
</evidence>
<evidence type="ECO:0000256" key="6">
    <source>
        <dbReference type="HAMAP-Rule" id="MF_00362"/>
    </source>
</evidence>
<keyword evidence="8" id="KW-1185">Reference proteome</keyword>
<dbReference type="InterPro" id="IPR022973">
    <property type="entry name" value="Ribosomal_uL10_bac"/>
</dbReference>
<dbReference type="PROSITE" id="PS01109">
    <property type="entry name" value="RIBOSOMAL_L10"/>
    <property type="match status" value="1"/>
</dbReference>
<keyword evidence="6" id="KW-0694">RNA-binding</keyword>
<dbReference type="Gene3D" id="3.30.70.1730">
    <property type="match status" value="1"/>
</dbReference>
<dbReference type="Proteomes" id="UP000228531">
    <property type="component" value="Unassembled WGS sequence"/>
</dbReference>
<dbReference type="InterPro" id="IPR047865">
    <property type="entry name" value="Ribosomal_uL10_bac_type"/>
</dbReference>
<accession>A0A2M8W3A0</accession>
<dbReference type="InterPro" id="IPR001790">
    <property type="entry name" value="Ribosomal_uL10"/>
</dbReference>
<evidence type="ECO:0000313" key="7">
    <source>
        <dbReference type="EMBL" id="PJI85403.1"/>
    </source>
</evidence>
<dbReference type="InterPro" id="IPR002363">
    <property type="entry name" value="Ribosomal_uL10_CS_bac"/>
</dbReference>
<dbReference type="Pfam" id="PF00466">
    <property type="entry name" value="Ribosomal_L10"/>
    <property type="match status" value="1"/>
</dbReference>
<dbReference type="HAMAP" id="MF_00362">
    <property type="entry name" value="Ribosomal_uL10"/>
    <property type="match status" value="1"/>
</dbReference>
<keyword evidence="3 6" id="KW-0689">Ribosomal protein</keyword>
<name>A0A2M8W3A0_9RHOB</name>
<evidence type="ECO:0000313" key="8">
    <source>
        <dbReference type="Proteomes" id="UP000228531"/>
    </source>
</evidence>
<dbReference type="SUPFAM" id="SSF160369">
    <property type="entry name" value="Ribosomal protein L10-like"/>
    <property type="match status" value="1"/>
</dbReference>
<keyword evidence="6" id="KW-0699">rRNA-binding</keyword>
<organism evidence="7 8">
    <name type="scientific">Yoonia maricola</name>
    <dbReference type="NCBI Taxonomy" id="420999"/>
    <lineage>
        <taxon>Bacteria</taxon>
        <taxon>Pseudomonadati</taxon>
        <taxon>Pseudomonadota</taxon>
        <taxon>Alphaproteobacteria</taxon>
        <taxon>Rhodobacterales</taxon>
        <taxon>Paracoccaceae</taxon>
        <taxon>Yoonia</taxon>
    </lineage>
</organism>
<evidence type="ECO:0000256" key="3">
    <source>
        <dbReference type="ARBA" id="ARBA00022980"/>
    </source>
</evidence>